<organism evidence="1 2">
    <name type="scientific">Candidozyma auris</name>
    <name type="common">Yeast</name>
    <name type="synonym">Candida auris</name>
    <dbReference type="NCBI Taxonomy" id="498019"/>
    <lineage>
        <taxon>Eukaryota</taxon>
        <taxon>Fungi</taxon>
        <taxon>Dikarya</taxon>
        <taxon>Ascomycota</taxon>
        <taxon>Saccharomycotina</taxon>
        <taxon>Pichiomycetes</taxon>
        <taxon>Metschnikowiaceae</taxon>
        <taxon>Candidozyma</taxon>
    </lineage>
</organism>
<protein>
    <submittedName>
        <fullName evidence="1">Uncharacterized protein</fullName>
    </submittedName>
</protein>
<proteinExistence type="predicted"/>
<evidence type="ECO:0000313" key="1">
    <source>
        <dbReference type="EMBL" id="KND99892.1"/>
    </source>
</evidence>
<dbReference type="VEuPathDB" id="FungiDB:QG37_03319"/>
<accession>A0A0L0P0E3</accession>
<dbReference type="AlphaFoldDB" id="A0A0L0P0E3"/>
<sequence length="43" mass="4904">MLHAKQRQVVKELSCIAFTIHPNNKEGVPAHYQAKMKKKIISS</sequence>
<dbReference type="EMBL" id="LGST01000021">
    <property type="protein sequence ID" value="KND99892.1"/>
    <property type="molecule type" value="Genomic_DNA"/>
</dbReference>
<name>A0A0L0P0E3_CANAR</name>
<evidence type="ECO:0000313" key="2">
    <source>
        <dbReference type="Proteomes" id="UP000037122"/>
    </source>
</evidence>
<reference evidence="2" key="1">
    <citation type="journal article" date="2015" name="BMC Genomics">
        <title>Draft genome of a commonly misdiagnosed multidrug resistant pathogen Candida auris.</title>
        <authorList>
            <person name="Chatterjee S."/>
            <person name="Alampalli S.V."/>
            <person name="Nageshan R.K."/>
            <person name="Chettiar S.T."/>
            <person name="Joshi S."/>
            <person name="Tatu U.S."/>
        </authorList>
    </citation>
    <scope>NUCLEOTIDE SEQUENCE [LARGE SCALE GENOMIC DNA]</scope>
    <source>
        <strain evidence="2">6684</strain>
    </source>
</reference>
<comment type="caution">
    <text evidence="1">The sequence shown here is derived from an EMBL/GenBank/DDBJ whole genome shotgun (WGS) entry which is preliminary data.</text>
</comment>
<gene>
    <name evidence="1" type="ORF">QG37_03319</name>
</gene>
<dbReference type="Proteomes" id="UP000037122">
    <property type="component" value="Unassembled WGS sequence"/>
</dbReference>